<protein>
    <submittedName>
        <fullName evidence="1">Uncharacterized protein</fullName>
    </submittedName>
</protein>
<dbReference type="EMBL" id="CP013195">
    <property type="protein sequence ID" value="ALO48372.1"/>
    <property type="molecule type" value="Genomic_DNA"/>
</dbReference>
<dbReference type="RefSeq" id="WP_060544221.1">
    <property type="nucleotide sequence ID" value="NZ_CP013195.1"/>
</dbReference>
<evidence type="ECO:0000313" key="2">
    <source>
        <dbReference type="Proteomes" id="UP000056252"/>
    </source>
</evidence>
<evidence type="ECO:0000313" key="1">
    <source>
        <dbReference type="EMBL" id="ALO48372.1"/>
    </source>
</evidence>
<dbReference type="Proteomes" id="UP000056252">
    <property type="component" value="Chromosome"/>
</dbReference>
<gene>
    <name evidence="1" type="ORF">AS203_04165</name>
</gene>
<accession>A0A0S2KJY9</accession>
<dbReference type="AlphaFoldDB" id="A0A0S2KJY9"/>
<reference evidence="2" key="1">
    <citation type="submission" date="2015-11" db="EMBL/GenBank/DDBJ databases">
        <authorList>
            <person name="Holder M.E."/>
            <person name="Ajami N.J."/>
            <person name="Petrosino J.F."/>
        </authorList>
    </citation>
    <scope>NUCLEOTIDE SEQUENCE [LARGE SCALE GENOMIC DNA]</scope>
    <source>
        <strain evidence="2">F0113</strain>
    </source>
</reference>
<dbReference type="STRING" id="76123.AS203_04165"/>
<name>A0A0S2KJY9_9BACT</name>
<organism evidence="1 2">
    <name type="scientific">Hoylesella enoeca</name>
    <dbReference type="NCBI Taxonomy" id="76123"/>
    <lineage>
        <taxon>Bacteria</taxon>
        <taxon>Pseudomonadati</taxon>
        <taxon>Bacteroidota</taxon>
        <taxon>Bacteroidia</taxon>
        <taxon>Bacteroidales</taxon>
        <taxon>Prevotellaceae</taxon>
        <taxon>Hoylesella</taxon>
    </lineage>
</organism>
<keyword evidence="2" id="KW-1185">Reference proteome</keyword>
<sequence length="59" mass="6534">MKTSGSTASTKDATRAYQVYLSDQPTDLFWLTVKNGKLTEIEFKVQPGQPGGLETEKIK</sequence>
<dbReference type="OrthoDB" id="1081205at2"/>
<dbReference type="KEGG" id="peo:AS203_04165"/>
<proteinExistence type="predicted"/>